<reference evidence="5 6" key="1">
    <citation type="submission" date="2018-10" db="EMBL/GenBank/DDBJ databases">
        <title>Natrarchaeobius chitinivorans gen. nov., sp. nov., and Natrarchaeobius haloalkaliphilus sp. nov., alkaliphilic, chitin-utilizing haloarchaea from hypersaline alkaline lakes.</title>
        <authorList>
            <person name="Sorokin D.Y."/>
            <person name="Elcheninov A.G."/>
            <person name="Kostrikina N.A."/>
            <person name="Bale N.J."/>
            <person name="Sinninghe Damste J.S."/>
            <person name="Khijniak T.V."/>
            <person name="Kublanov I.V."/>
            <person name="Toshchakov S.V."/>
        </authorList>
    </citation>
    <scope>NUCLEOTIDE SEQUENCE [LARGE SCALE GENOMIC DNA]</scope>
    <source>
        <strain evidence="5 6">AArcht4T</strain>
    </source>
</reference>
<sequence>MATYDFTDDVVMITGGARGLGRNHALAFADAGADVVLADVQDADPVVSEITSRGASGLWTPCDVTDEAAVEAAVATAVDRFGRIDVLINNAGIARTGRLTELDAETWRSVLEVNLTGTWLCAKHVARQMRETGATSDRREDGKTEEYQSAGRIVNTASFFGHQPVPGLGAYSASKFGVRSTTRTLALELADHGIRVNAVSPIGVRTEAVDEYDDDTRSVLESGTDWAGRYNALEPGERLEADDVTNAVLWLSSDDSRFVTGVTLPVDAGGLA</sequence>
<dbReference type="InterPro" id="IPR057326">
    <property type="entry name" value="KR_dom"/>
</dbReference>
<protein>
    <submittedName>
        <fullName evidence="5">SDR family oxidoreductase</fullName>
    </submittedName>
</protein>
<dbReference type="InterPro" id="IPR002347">
    <property type="entry name" value="SDR_fam"/>
</dbReference>
<proteinExistence type="inferred from homology"/>
<evidence type="ECO:0000256" key="3">
    <source>
        <dbReference type="RuleBase" id="RU000363"/>
    </source>
</evidence>
<dbReference type="Proteomes" id="UP000282323">
    <property type="component" value="Unassembled WGS sequence"/>
</dbReference>
<dbReference type="AlphaFoldDB" id="A0A3N6MIC5"/>
<dbReference type="OrthoDB" id="7442at2157"/>
<evidence type="ECO:0000256" key="2">
    <source>
        <dbReference type="ARBA" id="ARBA00023002"/>
    </source>
</evidence>
<dbReference type="GO" id="GO:0016616">
    <property type="term" value="F:oxidoreductase activity, acting on the CH-OH group of donors, NAD or NADP as acceptor"/>
    <property type="evidence" value="ECO:0007669"/>
    <property type="project" value="UniProtKB-ARBA"/>
</dbReference>
<feature type="domain" description="Ketoreductase" evidence="4">
    <location>
        <begin position="9"/>
        <end position="205"/>
    </location>
</feature>
<dbReference type="PRINTS" id="PR00080">
    <property type="entry name" value="SDRFAMILY"/>
</dbReference>
<evidence type="ECO:0000256" key="1">
    <source>
        <dbReference type="ARBA" id="ARBA00006484"/>
    </source>
</evidence>
<dbReference type="PANTHER" id="PTHR42760:SF133">
    <property type="entry name" value="3-OXOACYL-[ACYL-CARRIER-PROTEIN] REDUCTASE"/>
    <property type="match status" value="1"/>
</dbReference>
<keyword evidence="6" id="KW-1185">Reference proteome</keyword>
<dbReference type="InterPro" id="IPR036291">
    <property type="entry name" value="NAD(P)-bd_dom_sf"/>
</dbReference>
<dbReference type="EMBL" id="REGA01000005">
    <property type="protein sequence ID" value="RQG95401.1"/>
    <property type="molecule type" value="Genomic_DNA"/>
</dbReference>
<dbReference type="SMART" id="SM00822">
    <property type="entry name" value="PKS_KR"/>
    <property type="match status" value="1"/>
</dbReference>
<dbReference type="PRINTS" id="PR00081">
    <property type="entry name" value="GDHRDH"/>
</dbReference>
<dbReference type="RefSeq" id="WP_124195112.1">
    <property type="nucleotide sequence ID" value="NZ_REGA01000005.1"/>
</dbReference>
<keyword evidence="2" id="KW-0560">Oxidoreductase</keyword>
<dbReference type="CDD" id="cd05233">
    <property type="entry name" value="SDR_c"/>
    <property type="match status" value="1"/>
</dbReference>
<name>A0A3N6MIC5_NATCH</name>
<evidence type="ECO:0000313" key="5">
    <source>
        <dbReference type="EMBL" id="RQG95401.1"/>
    </source>
</evidence>
<dbReference type="Pfam" id="PF00106">
    <property type="entry name" value="adh_short"/>
    <property type="match status" value="1"/>
</dbReference>
<accession>A0A3N6MIC5</accession>
<dbReference type="Gene3D" id="3.40.50.720">
    <property type="entry name" value="NAD(P)-binding Rossmann-like Domain"/>
    <property type="match status" value="1"/>
</dbReference>
<organism evidence="5 6">
    <name type="scientific">Natrarchaeobius chitinivorans</name>
    <dbReference type="NCBI Taxonomy" id="1679083"/>
    <lineage>
        <taxon>Archaea</taxon>
        <taxon>Methanobacteriati</taxon>
        <taxon>Methanobacteriota</taxon>
        <taxon>Stenosarchaea group</taxon>
        <taxon>Halobacteria</taxon>
        <taxon>Halobacteriales</taxon>
        <taxon>Natrialbaceae</taxon>
        <taxon>Natrarchaeobius</taxon>
    </lineage>
</organism>
<comment type="caution">
    <text evidence="5">The sequence shown here is derived from an EMBL/GenBank/DDBJ whole genome shotgun (WGS) entry which is preliminary data.</text>
</comment>
<dbReference type="PANTHER" id="PTHR42760">
    <property type="entry name" value="SHORT-CHAIN DEHYDROGENASES/REDUCTASES FAMILY MEMBER"/>
    <property type="match status" value="1"/>
</dbReference>
<evidence type="ECO:0000259" key="4">
    <source>
        <dbReference type="SMART" id="SM00822"/>
    </source>
</evidence>
<dbReference type="FunFam" id="3.40.50.720:FF:000084">
    <property type="entry name" value="Short-chain dehydrogenase reductase"/>
    <property type="match status" value="1"/>
</dbReference>
<comment type="similarity">
    <text evidence="1 3">Belongs to the short-chain dehydrogenases/reductases (SDR) family.</text>
</comment>
<dbReference type="SUPFAM" id="SSF51735">
    <property type="entry name" value="NAD(P)-binding Rossmann-fold domains"/>
    <property type="match status" value="1"/>
</dbReference>
<evidence type="ECO:0000313" key="6">
    <source>
        <dbReference type="Proteomes" id="UP000282323"/>
    </source>
</evidence>
<gene>
    <name evidence="5" type="ORF">EA473_08015</name>
</gene>